<organism evidence="2 3">
    <name type="scientific">Muricoccus nepalensis</name>
    <dbReference type="NCBI Taxonomy" id="1854500"/>
    <lineage>
        <taxon>Bacteria</taxon>
        <taxon>Pseudomonadati</taxon>
        <taxon>Pseudomonadota</taxon>
        <taxon>Alphaproteobacteria</taxon>
        <taxon>Acetobacterales</taxon>
        <taxon>Roseomonadaceae</taxon>
        <taxon>Muricoccus</taxon>
    </lineage>
</organism>
<evidence type="ECO:0000256" key="1">
    <source>
        <dbReference type="SAM" id="MobiDB-lite"/>
    </source>
</evidence>
<evidence type="ECO:0000313" key="3">
    <source>
        <dbReference type="Proteomes" id="UP000317078"/>
    </source>
</evidence>
<accession>A0A502GHQ1</accession>
<dbReference type="InterPro" id="IPR024078">
    <property type="entry name" value="LmbE-like_dom_sf"/>
</dbReference>
<keyword evidence="3" id="KW-1185">Reference proteome</keyword>
<reference evidence="2 3" key="1">
    <citation type="journal article" date="2019" name="Environ. Microbiol.">
        <title>Species interactions and distinct microbial communities in high Arctic permafrost affected cryosols are associated with the CH4 and CO2 gas fluxes.</title>
        <authorList>
            <person name="Altshuler I."/>
            <person name="Hamel J."/>
            <person name="Turney S."/>
            <person name="Magnuson E."/>
            <person name="Levesque R."/>
            <person name="Greer C."/>
            <person name="Whyte L.G."/>
        </authorList>
    </citation>
    <scope>NUCLEOTIDE SEQUENCE [LARGE SCALE GENOMIC DNA]</scope>
    <source>
        <strain evidence="2 3">S9.3B</strain>
    </source>
</reference>
<dbReference type="EMBL" id="RCZP01000002">
    <property type="protein sequence ID" value="TPG60486.1"/>
    <property type="molecule type" value="Genomic_DNA"/>
</dbReference>
<dbReference type="Pfam" id="PF02585">
    <property type="entry name" value="PIG-L"/>
    <property type="match status" value="1"/>
</dbReference>
<dbReference type="Gene3D" id="3.40.50.10320">
    <property type="entry name" value="LmbE-like"/>
    <property type="match status" value="1"/>
</dbReference>
<dbReference type="OrthoDB" id="9790023at2"/>
<evidence type="ECO:0000313" key="2">
    <source>
        <dbReference type="EMBL" id="TPG60486.1"/>
    </source>
</evidence>
<dbReference type="SUPFAM" id="SSF102588">
    <property type="entry name" value="LmbE-like"/>
    <property type="match status" value="1"/>
</dbReference>
<feature type="region of interest" description="Disordered" evidence="1">
    <location>
        <begin position="1"/>
        <end position="30"/>
    </location>
</feature>
<dbReference type="AlphaFoldDB" id="A0A502GHQ1"/>
<sequence length="283" mass="29493">MGGSSGLRARGDPARPLRQGHAGALFRPPPVLATPSPAAYPAGDIARRSTTLAPLPIDAALPEAGLDAITGDENILVLALQPGDESLDCGGLIALSCRRGRQPFVMVLHDGSGSHPGSAAWPPDRLAAERERETREAVRRLGLRPERLLMAGLFDGPTPEAGPVFEAVVNAVSLVTWARDCNLVVAPWPAEGDPARRAAHRIAAEVARRNGLGHLSCAGADRPEGAEGWRLGIAAGLEAKRAAVAAHASQAGGLVADDPAPRFAPARLEAAFRPHEVLLRPPP</sequence>
<dbReference type="InterPro" id="IPR003737">
    <property type="entry name" value="GlcNAc_PI_deacetylase-related"/>
</dbReference>
<protein>
    <submittedName>
        <fullName evidence="2">PIG-L family deacetylase</fullName>
    </submittedName>
</protein>
<comment type="caution">
    <text evidence="2">The sequence shown here is derived from an EMBL/GenBank/DDBJ whole genome shotgun (WGS) entry which is preliminary data.</text>
</comment>
<dbReference type="Proteomes" id="UP000317078">
    <property type="component" value="Unassembled WGS sequence"/>
</dbReference>
<name>A0A502GHQ1_9PROT</name>
<gene>
    <name evidence="2" type="ORF">EAH89_03710</name>
</gene>
<proteinExistence type="predicted"/>